<sequence length="95" mass="10212">MRVGEARPAGSGAASTAERTGCPGCCRAGSDAWEPPFLPPGTTGSTAEACAEKRPPGWTPMAFESREETSRTSHRPPQRRPTTLEHKKKHTNILI</sequence>
<feature type="compositionally biased region" description="Basic residues" evidence="1">
    <location>
        <begin position="86"/>
        <end position="95"/>
    </location>
</feature>
<proteinExistence type="predicted"/>
<gene>
    <name evidence="2" type="ORF">FH063_003839</name>
</gene>
<feature type="region of interest" description="Disordered" evidence="1">
    <location>
        <begin position="36"/>
        <end position="95"/>
    </location>
</feature>
<protein>
    <submittedName>
        <fullName evidence="2">Uncharacterized protein</fullName>
    </submittedName>
</protein>
<feature type="region of interest" description="Disordered" evidence="1">
    <location>
        <begin position="1"/>
        <end position="22"/>
    </location>
</feature>
<dbReference type="Proteomes" id="UP000325333">
    <property type="component" value="Unassembled WGS sequence"/>
</dbReference>
<accession>A0A5B0KYP3</accession>
<evidence type="ECO:0000313" key="3">
    <source>
        <dbReference type="Proteomes" id="UP000325333"/>
    </source>
</evidence>
<reference evidence="2 3" key="1">
    <citation type="submission" date="2019-07" db="EMBL/GenBank/DDBJ databases">
        <title>Genome sequencing of the stress-tolerant strain Azospirillum brasilense Az19.</title>
        <authorList>
            <person name="Maroniche G.A."/>
            <person name="Garcia J.E."/>
            <person name="Pagnussat L."/>
            <person name="Amenta M."/>
            <person name="Creus C.M."/>
        </authorList>
    </citation>
    <scope>NUCLEOTIDE SEQUENCE [LARGE SCALE GENOMIC DNA]</scope>
    <source>
        <strain evidence="2 3">Az19</strain>
    </source>
</reference>
<evidence type="ECO:0000313" key="2">
    <source>
        <dbReference type="EMBL" id="KAA1056966.1"/>
    </source>
</evidence>
<name>A0A5B0KYP3_9PROT</name>
<evidence type="ECO:0000256" key="1">
    <source>
        <dbReference type="SAM" id="MobiDB-lite"/>
    </source>
</evidence>
<comment type="caution">
    <text evidence="2">The sequence shown here is derived from an EMBL/GenBank/DDBJ whole genome shotgun (WGS) entry which is preliminary data.</text>
</comment>
<dbReference type="EMBL" id="VEWN01000003">
    <property type="protein sequence ID" value="KAA1056966.1"/>
    <property type="molecule type" value="Genomic_DNA"/>
</dbReference>
<organism evidence="2 3">
    <name type="scientific">Azospirillum argentinense</name>
    <dbReference type="NCBI Taxonomy" id="2970906"/>
    <lineage>
        <taxon>Bacteria</taxon>
        <taxon>Pseudomonadati</taxon>
        <taxon>Pseudomonadota</taxon>
        <taxon>Alphaproteobacteria</taxon>
        <taxon>Rhodospirillales</taxon>
        <taxon>Azospirillaceae</taxon>
        <taxon>Azospirillum</taxon>
    </lineage>
</organism>
<dbReference type="AlphaFoldDB" id="A0A5B0KYP3"/>